<dbReference type="InterPro" id="IPR002213">
    <property type="entry name" value="UDP_glucos_trans"/>
</dbReference>
<protein>
    <recommendedName>
        <fullName evidence="5">Glycosyltransferase</fullName>
        <ecNumber evidence="5">2.4.1.-</ecNumber>
    </recommendedName>
</protein>
<dbReference type="InterPro" id="IPR035595">
    <property type="entry name" value="UDP_glycos_trans_CS"/>
</dbReference>
<dbReference type="Proteomes" id="UP000009183">
    <property type="component" value="Chromosome 16"/>
</dbReference>
<dbReference type="FunFam" id="3.40.50.2000:FF:000020">
    <property type="entry name" value="Glycosyltransferase"/>
    <property type="match status" value="1"/>
</dbReference>
<evidence type="ECO:0000256" key="1">
    <source>
        <dbReference type="ARBA" id="ARBA00009995"/>
    </source>
</evidence>
<sequence length="468" mass="51371">MKNTIVLYPSSGLSHLVPMVEIGRLLLANYPSFSITILIATLPSDTASTATYIASIAATTPSISFYHLPTVSFSNPSGFPALFFEFITLNNNNLRQTLESMSQTSSIKAFIIDFFCNTSFEISANLNIPTYYLCTSGANGLAMFLYLPTIDRHITKSLKDDLNMHIHVPGTPSIAASDMPLALLDRRTEVYQYFIDTGNQMARSSGIIINTFESLEPRAIKAISECFCVPDAPTPPIFCIGPLVLNSNRAGGGGDEHDCLGWLNMQPSRSVVFLSFGSMGLFSSEQLKEIATGLERSGVRFLWVVRMEKLNGETPQPSLDSCLPEGFLERTKDRGYLVKSWAPQVAVLSHDSVGGFVTHCGWNSILESVCAGVPMVAWPLYAEQKMNRVILVEEFKVALPVNQLENDFVTATELENRVTELMNSDKGKALRDRVIAMRDGAKAAMREDGSSRLALAKLVELITRAPPT</sequence>
<dbReference type="EC" id="2.4.1.-" evidence="5"/>
<evidence type="ECO:0000256" key="5">
    <source>
        <dbReference type="RuleBase" id="RU362057"/>
    </source>
</evidence>
<evidence type="ECO:0000313" key="7">
    <source>
        <dbReference type="Proteomes" id="UP000009183"/>
    </source>
</evidence>
<dbReference type="PANTHER" id="PTHR48048:SF41">
    <property type="entry name" value="GLYCOSYLTRANSFERASE"/>
    <property type="match status" value="1"/>
</dbReference>
<dbReference type="eggNOG" id="KOG1192">
    <property type="taxonomic scope" value="Eukaryota"/>
</dbReference>
<dbReference type="PROSITE" id="PS00375">
    <property type="entry name" value="UDPGT"/>
    <property type="match status" value="1"/>
</dbReference>
<dbReference type="EMBL" id="FN595243">
    <property type="protein sequence ID" value="CCB47812.1"/>
    <property type="molecule type" value="Genomic_DNA"/>
</dbReference>
<gene>
    <name evidence="6" type="ordered locus">VIT_16s0050g01600</name>
</gene>
<comment type="similarity">
    <text evidence="1 4">Belongs to the UDP-glycosyltransferase family.</text>
</comment>
<keyword evidence="7" id="KW-1185">Reference proteome</keyword>
<dbReference type="InParanoid" id="F6H6M3"/>
<name>F6H6M3_VITVI</name>
<dbReference type="GO" id="GO:0035251">
    <property type="term" value="F:UDP-glucosyltransferase activity"/>
    <property type="evidence" value="ECO:0007669"/>
    <property type="project" value="InterPro"/>
</dbReference>
<dbReference type="PANTHER" id="PTHR48048">
    <property type="entry name" value="GLYCOSYLTRANSFERASE"/>
    <property type="match status" value="1"/>
</dbReference>
<organism evidence="6 7">
    <name type="scientific">Vitis vinifera</name>
    <name type="common">Grape</name>
    <dbReference type="NCBI Taxonomy" id="29760"/>
    <lineage>
        <taxon>Eukaryota</taxon>
        <taxon>Viridiplantae</taxon>
        <taxon>Streptophyta</taxon>
        <taxon>Embryophyta</taxon>
        <taxon>Tracheophyta</taxon>
        <taxon>Spermatophyta</taxon>
        <taxon>Magnoliopsida</taxon>
        <taxon>eudicotyledons</taxon>
        <taxon>Gunneridae</taxon>
        <taxon>Pentapetalae</taxon>
        <taxon>rosids</taxon>
        <taxon>Vitales</taxon>
        <taxon>Vitaceae</taxon>
        <taxon>Viteae</taxon>
        <taxon>Vitis</taxon>
    </lineage>
</organism>
<dbReference type="STRING" id="29760.F6H6M3"/>
<dbReference type="PaxDb" id="29760-VIT_16s0050g01600.t01"/>
<evidence type="ECO:0000256" key="4">
    <source>
        <dbReference type="RuleBase" id="RU003718"/>
    </source>
</evidence>
<dbReference type="GO" id="GO:0016757">
    <property type="term" value="F:glycosyltransferase activity"/>
    <property type="evidence" value="ECO:0000318"/>
    <property type="project" value="GO_Central"/>
</dbReference>
<dbReference type="HOGENOM" id="CLU_001724_3_2_1"/>
<reference evidence="7" key="1">
    <citation type="journal article" date="2007" name="Nature">
        <title>The grapevine genome sequence suggests ancestral hexaploidization in major angiosperm phyla.</title>
        <authorList>
            <consortium name="The French-Italian Public Consortium for Grapevine Genome Characterization."/>
            <person name="Jaillon O."/>
            <person name="Aury J.-M."/>
            <person name="Noel B."/>
            <person name="Policriti A."/>
            <person name="Clepet C."/>
            <person name="Casagrande A."/>
            <person name="Choisne N."/>
            <person name="Aubourg S."/>
            <person name="Vitulo N."/>
            <person name="Jubin C."/>
            <person name="Vezzi A."/>
            <person name="Legeai F."/>
            <person name="Hugueney P."/>
            <person name="Dasilva C."/>
            <person name="Horner D."/>
            <person name="Mica E."/>
            <person name="Jublot D."/>
            <person name="Poulain J."/>
            <person name="Bruyere C."/>
            <person name="Billault A."/>
            <person name="Segurens B."/>
            <person name="Gouyvenoux M."/>
            <person name="Ugarte E."/>
            <person name="Cattonaro F."/>
            <person name="Anthouard V."/>
            <person name="Vico V."/>
            <person name="Del Fabbro C."/>
            <person name="Alaux M."/>
            <person name="Di Gaspero G."/>
            <person name="Dumas V."/>
            <person name="Felice N."/>
            <person name="Paillard S."/>
            <person name="Juman I."/>
            <person name="Moroldo M."/>
            <person name="Scalabrin S."/>
            <person name="Canaguier A."/>
            <person name="Le Clainche I."/>
            <person name="Malacrida G."/>
            <person name="Durand E."/>
            <person name="Pesole G."/>
            <person name="Laucou V."/>
            <person name="Chatelet P."/>
            <person name="Merdinoglu D."/>
            <person name="Delledonne M."/>
            <person name="Pezzotti M."/>
            <person name="Lecharny A."/>
            <person name="Scarpelli C."/>
            <person name="Artiguenave F."/>
            <person name="Pe M.E."/>
            <person name="Valle G."/>
            <person name="Morgante M."/>
            <person name="Caboche M."/>
            <person name="Adam-Blondon A.-F."/>
            <person name="Weissenbach J."/>
            <person name="Quetier F."/>
            <person name="Wincker P."/>
        </authorList>
    </citation>
    <scope>NUCLEOTIDE SEQUENCE [LARGE SCALE GENOMIC DNA]</scope>
    <source>
        <strain evidence="7">cv. Pinot noir / PN40024</strain>
    </source>
</reference>
<dbReference type="Gene3D" id="3.40.50.2000">
    <property type="entry name" value="Glycogen Phosphorylase B"/>
    <property type="match status" value="2"/>
</dbReference>
<dbReference type="AlphaFoldDB" id="F6H6M3"/>
<dbReference type="FunFam" id="3.40.50.2000:FF:000095">
    <property type="entry name" value="Glycosyltransferase"/>
    <property type="match status" value="1"/>
</dbReference>
<keyword evidence="2 4" id="KW-0328">Glycosyltransferase</keyword>
<evidence type="ECO:0000256" key="2">
    <source>
        <dbReference type="ARBA" id="ARBA00022676"/>
    </source>
</evidence>
<keyword evidence="3 4" id="KW-0808">Transferase</keyword>
<proteinExistence type="inferred from homology"/>
<accession>F6H6M3</accession>
<dbReference type="CDD" id="cd03784">
    <property type="entry name" value="GT1_Gtf-like"/>
    <property type="match status" value="1"/>
</dbReference>
<dbReference type="SUPFAM" id="SSF53756">
    <property type="entry name" value="UDP-Glycosyltransferase/glycogen phosphorylase"/>
    <property type="match status" value="1"/>
</dbReference>
<evidence type="ECO:0000313" key="6">
    <source>
        <dbReference type="EMBL" id="CCB47812.1"/>
    </source>
</evidence>
<dbReference type="InterPro" id="IPR050481">
    <property type="entry name" value="UDP-glycosyltransf_plant"/>
</dbReference>
<dbReference type="Pfam" id="PF00201">
    <property type="entry name" value="UDPGT"/>
    <property type="match status" value="1"/>
</dbReference>
<evidence type="ECO:0000256" key="3">
    <source>
        <dbReference type="ARBA" id="ARBA00022679"/>
    </source>
</evidence>